<comment type="similarity">
    <text evidence="1">Belongs to the sigma-70 factor family. ECF subfamily.</text>
</comment>
<dbReference type="InterPro" id="IPR036388">
    <property type="entry name" value="WH-like_DNA-bd_sf"/>
</dbReference>
<dbReference type="InterPro" id="IPR039425">
    <property type="entry name" value="RNA_pol_sigma-70-like"/>
</dbReference>
<evidence type="ECO:0000256" key="2">
    <source>
        <dbReference type="ARBA" id="ARBA00023015"/>
    </source>
</evidence>
<dbReference type="GO" id="GO:0003677">
    <property type="term" value="F:DNA binding"/>
    <property type="evidence" value="ECO:0007669"/>
    <property type="project" value="InterPro"/>
</dbReference>
<dbReference type="GO" id="GO:0006352">
    <property type="term" value="P:DNA-templated transcription initiation"/>
    <property type="evidence" value="ECO:0007669"/>
    <property type="project" value="InterPro"/>
</dbReference>
<evidence type="ECO:0000259" key="6">
    <source>
        <dbReference type="Pfam" id="PF08281"/>
    </source>
</evidence>
<gene>
    <name evidence="7" type="ORF">FHW18_001258</name>
</gene>
<keyword evidence="4" id="KW-0804">Transcription</keyword>
<keyword evidence="3" id="KW-0731">Sigma factor</keyword>
<dbReference type="InterPro" id="IPR014284">
    <property type="entry name" value="RNA_pol_sigma-70_dom"/>
</dbReference>
<dbReference type="Pfam" id="PF04542">
    <property type="entry name" value="Sigma70_r2"/>
    <property type="match status" value="1"/>
</dbReference>
<dbReference type="NCBIfam" id="TIGR02937">
    <property type="entry name" value="sigma70-ECF"/>
    <property type="match status" value="1"/>
</dbReference>
<evidence type="ECO:0000313" key="8">
    <source>
        <dbReference type="Proteomes" id="UP000542125"/>
    </source>
</evidence>
<dbReference type="InterPro" id="IPR013249">
    <property type="entry name" value="RNA_pol_sigma70_r4_t2"/>
</dbReference>
<evidence type="ECO:0000256" key="4">
    <source>
        <dbReference type="ARBA" id="ARBA00023163"/>
    </source>
</evidence>
<dbReference type="PANTHER" id="PTHR43133">
    <property type="entry name" value="RNA POLYMERASE ECF-TYPE SIGMA FACTO"/>
    <property type="match status" value="1"/>
</dbReference>
<feature type="domain" description="RNA polymerase sigma-70 region 2" evidence="5">
    <location>
        <begin position="3"/>
        <end position="38"/>
    </location>
</feature>
<dbReference type="AlphaFoldDB" id="A0A7Y9IS30"/>
<keyword evidence="2" id="KW-0805">Transcription regulation</keyword>
<dbReference type="GO" id="GO:0016987">
    <property type="term" value="F:sigma factor activity"/>
    <property type="evidence" value="ECO:0007669"/>
    <property type="project" value="UniProtKB-KW"/>
</dbReference>
<comment type="caution">
    <text evidence="7">The sequence shown here is derived from an EMBL/GenBank/DDBJ whole genome shotgun (WGS) entry which is preliminary data.</text>
</comment>
<dbReference type="InterPro" id="IPR007627">
    <property type="entry name" value="RNA_pol_sigma70_r2"/>
</dbReference>
<keyword evidence="8" id="KW-1185">Reference proteome</keyword>
<dbReference type="InterPro" id="IPR013325">
    <property type="entry name" value="RNA_pol_sigma_r2"/>
</dbReference>
<organism evidence="7 8">
    <name type="scientific">Pigmentiphaga litoralis</name>
    <dbReference type="NCBI Taxonomy" id="516702"/>
    <lineage>
        <taxon>Bacteria</taxon>
        <taxon>Pseudomonadati</taxon>
        <taxon>Pseudomonadota</taxon>
        <taxon>Betaproteobacteria</taxon>
        <taxon>Burkholderiales</taxon>
        <taxon>Alcaligenaceae</taxon>
        <taxon>Pigmentiphaga</taxon>
    </lineage>
</organism>
<dbReference type="Gene3D" id="1.10.1740.10">
    <property type="match status" value="1"/>
</dbReference>
<dbReference type="Pfam" id="PF08281">
    <property type="entry name" value="Sigma70_r4_2"/>
    <property type="match status" value="1"/>
</dbReference>
<dbReference type="SUPFAM" id="SSF88659">
    <property type="entry name" value="Sigma3 and sigma4 domains of RNA polymerase sigma factors"/>
    <property type="match status" value="1"/>
</dbReference>
<protein>
    <submittedName>
        <fullName evidence="7">RNA polymerase sigma-70 factor (ECF subfamily)</fullName>
    </submittedName>
</protein>
<evidence type="ECO:0000313" key="7">
    <source>
        <dbReference type="EMBL" id="NYE81987.1"/>
    </source>
</evidence>
<feature type="domain" description="RNA polymerase sigma factor 70 region 4 type 2" evidence="6">
    <location>
        <begin position="98"/>
        <end position="148"/>
    </location>
</feature>
<evidence type="ECO:0000256" key="3">
    <source>
        <dbReference type="ARBA" id="ARBA00023082"/>
    </source>
</evidence>
<dbReference type="SUPFAM" id="SSF88946">
    <property type="entry name" value="Sigma2 domain of RNA polymerase sigma factors"/>
    <property type="match status" value="1"/>
</dbReference>
<dbReference type="EMBL" id="JACBYR010000001">
    <property type="protein sequence ID" value="NYE81987.1"/>
    <property type="molecule type" value="Genomic_DNA"/>
</dbReference>
<dbReference type="RefSeq" id="WP_179584439.1">
    <property type="nucleotide sequence ID" value="NZ_JACBYR010000001.1"/>
</dbReference>
<proteinExistence type="inferred from homology"/>
<dbReference type="Proteomes" id="UP000542125">
    <property type="component" value="Unassembled WGS sequence"/>
</dbReference>
<reference evidence="7 8" key="1">
    <citation type="submission" date="2020-07" db="EMBL/GenBank/DDBJ databases">
        <title>Genomic Encyclopedia of Type Strains, Phase IV (KMG-V): Genome sequencing to study the core and pangenomes of soil and plant-associated prokaryotes.</title>
        <authorList>
            <person name="Whitman W."/>
        </authorList>
    </citation>
    <scope>NUCLEOTIDE SEQUENCE [LARGE SCALE GENOMIC DNA]</scope>
    <source>
        <strain evidence="7 8">SAS40</strain>
    </source>
</reference>
<name>A0A7Y9IS30_9BURK</name>
<sequence>MPERYYRELLRYFTRKSGDGHTAADVVQEAYARIYALQDSGGAILEPRALLYHAGRNIAATAAARRAAEQRVLDTLGLVSADSVPSVEGQVIARQQLDRLMQRLAVMPPKRRAVFILVRVHGYSYAEAGERMGLNVTAIERHVMRGILDCAGLAPARA</sequence>
<dbReference type="InterPro" id="IPR013324">
    <property type="entry name" value="RNA_pol_sigma_r3/r4-like"/>
</dbReference>
<evidence type="ECO:0000259" key="5">
    <source>
        <dbReference type="Pfam" id="PF04542"/>
    </source>
</evidence>
<dbReference type="PANTHER" id="PTHR43133:SF63">
    <property type="entry name" value="RNA POLYMERASE SIGMA FACTOR FECI-RELATED"/>
    <property type="match status" value="1"/>
</dbReference>
<dbReference type="Gene3D" id="1.10.10.10">
    <property type="entry name" value="Winged helix-like DNA-binding domain superfamily/Winged helix DNA-binding domain"/>
    <property type="match status" value="1"/>
</dbReference>
<accession>A0A7Y9IS30</accession>
<evidence type="ECO:0000256" key="1">
    <source>
        <dbReference type="ARBA" id="ARBA00010641"/>
    </source>
</evidence>